<dbReference type="InterPro" id="IPR047144">
    <property type="entry name" value="BCOR-like"/>
</dbReference>
<dbReference type="SUPFAM" id="SSF48403">
    <property type="entry name" value="Ankyrin repeat"/>
    <property type="match status" value="1"/>
</dbReference>
<reference evidence="4" key="1">
    <citation type="submission" date="2019-08" db="EMBL/GenBank/DDBJ databases">
        <title>The genome of the North American firefly Photinus pyralis.</title>
        <authorList>
            <consortium name="Photinus pyralis genome working group"/>
            <person name="Fallon T.R."/>
            <person name="Sander Lower S.E."/>
            <person name="Weng J.-K."/>
        </authorList>
    </citation>
    <scope>NUCLEOTIDE SEQUENCE</scope>
    <source>
        <strain evidence="4">TRF0915ILg1</strain>
        <tissue evidence="4">Whole body</tissue>
    </source>
</reference>
<dbReference type="Pfam" id="PF12796">
    <property type="entry name" value="Ank_2"/>
    <property type="match status" value="1"/>
</dbReference>
<dbReference type="PANTHER" id="PTHR24117">
    <property type="entry name" value="AGAP007537-PB"/>
    <property type="match status" value="1"/>
</dbReference>
<feature type="compositionally biased region" description="Low complexity" evidence="3">
    <location>
        <begin position="421"/>
        <end position="437"/>
    </location>
</feature>
<feature type="compositionally biased region" description="Polar residues" evidence="3">
    <location>
        <begin position="30"/>
        <end position="57"/>
    </location>
</feature>
<evidence type="ECO:0000313" key="5">
    <source>
        <dbReference type="Proteomes" id="UP000801492"/>
    </source>
</evidence>
<accession>A0A8K0CII4</accession>
<dbReference type="InterPro" id="IPR036770">
    <property type="entry name" value="Ankyrin_rpt-contain_sf"/>
</dbReference>
<feature type="compositionally biased region" description="Polar residues" evidence="3">
    <location>
        <begin position="264"/>
        <end position="309"/>
    </location>
</feature>
<evidence type="ECO:0000313" key="4">
    <source>
        <dbReference type="EMBL" id="KAF2885123.1"/>
    </source>
</evidence>
<feature type="region of interest" description="Disordered" evidence="3">
    <location>
        <begin position="1879"/>
        <end position="1902"/>
    </location>
</feature>
<feature type="compositionally biased region" description="Low complexity" evidence="3">
    <location>
        <begin position="231"/>
        <end position="249"/>
    </location>
</feature>
<feature type="compositionally biased region" description="Polar residues" evidence="3">
    <location>
        <begin position="812"/>
        <end position="834"/>
    </location>
</feature>
<feature type="compositionally biased region" description="Polar residues" evidence="3">
    <location>
        <begin position="81"/>
        <end position="104"/>
    </location>
</feature>
<dbReference type="Pfam" id="PF00023">
    <property type="entry name" value="Ank"/>
    <property type="match status" value="1"/>
</dbReference>
<gene>
    <name evidence="4" type="ORF">ILUMI_21057</name>
</gene>
<dbReference type="PANTHER" id="PTHR24117:SF9">
    <property type="entry name" value="BCL-6 COREPRESSOR PCGF1 BINDING DOMAIN-CONTAINING PROTEIN"/>
    <property type="match status" value="1"/>
</dbReference>
<name>A0A8K0CII4_IGNLU</name>
<comment type="caution">
    <text evidence="4">The sequence shown here is derived from an EMBL/GenBank/DDBJ whole genome shotgun (WGS) entry which is preliminary data.</text>
</comment>
<feature type="region of interest" description="Disordered" evidence="3">
    <location>
        <begin position="1644"/>
        <end position="1663"/>
    </location>
</feature>
<feature type="compositionally biased region" description="Polar residues" evidence="3">
    <location>
        <begin position="438"/>
        <end position="448"/>
    </location>
</feature>
<dbReference type="EMBL" id="VTPC01090033">
    <property type="protein sequence ID" value="KAF2885123.1"/>
    <property type="molecule type" value="Genomic_DNA"/>
</dbReference>
<evidence type="ECO:0008006" key="6">
    <source>
        <dbReference type="Google" id="ProtNLM"/>
    </source>
</evidence>
<feature type="repeat" description="ANK" evidence="2">
    <location>
        <begin position="1767"/>
        <end position="1799"/>
    </location>
</feature>
<dbReference type="GO" id="GO:0003714">
    <property type="term" value="F:transcription corepressor activity"/>
    <property type="evidence" value="ECO:0007669"/>
    <property type="project" value="TreeGrafter"/>
</dbReference>
<organism evidence="4 5">
    <name type="scientific">Ignelater luminosus</name>
    <name type="common">Cucubano</name>
    <name type="synonym">Pyrophorus luminosus</name>
    <dbReference type="NCBI Taxonomy" id="2038154"/>
    <lineage>
        <taxon>Eukaryota</taxon>
        <taxon>Metazoa</taxon>
        <taxon>Ecdysozoa</taxon>
        <taxon>Arthropoda</taxon>
        <taxon>Hexapoda</taxon>
        <taxon>Insecta</taxon>
        <taxon>Pterygota</taxon>
        <taxon>Neoptera</taxon>
        <taxon>Endopterygota</taxon>
        <taxon>Coleoptera</taxon>
        <taxon>Polyphaga</taxon>
        <taxon>Elateriformia</taxon>
        <taxon>Elateroidea</taxon>
        <taxon>Elateridae</taxon>
        <taxon>Agrypninae</taxon>
        <taxon>Pyrophorini</taxon>
        <taxon>Ignelater</taxon>
    </lineage>
</organism>
<feature type="compositionally biased region" description="Low complexity" evidence="3">
    <location>
        <begin position="184"/>
        <end position="212"/>
    </location>
</feature>
<feature type="compositionally biased region" description="Polar residues" evidence="3">
    <location>
        <begin position="160"/>
        <end position="183"/>
    </location>
</feature>
<feature type="compositionally biased region" description="Basic and acidic residues" evidence="3">
    <location>
        <begin position="1294"/>
        <end position="1313"/>
    </location>
</feature>
<feature type="region of interest" description="Disordered" evidence="3">
    <location>
        <begin position="1232"/>
        <end position="1326"/>
    </location>
</feature>
<sequence length="2016" mass="224865">MDVSFTNVLEGARQYFQGLPSVSCSTANTSYATGGERQTNHYGVEQSQERTPSTSSYWPPHQDAQLRAPTRDRVPIDSMQRPPSHQSETPRPSSHNQTVNSLQEQLRPPNNYHPQNQSVHQEQSIPTSHSFQFPRPHSREVQHAPPQQQQYQSHILPNPSYHQSSTSQQNQARTPTRMQDQATSNSMSSQSYHQMQQSQNHNQPQNHAQQHSTQSYAAYQQPRSYYPVHTQAQPQSQSYHHSYQVASSQPYSQPQEAYVHQSYPPHSQNSFQNDNSYTTSKTSTQEVNHMKDSQSSQNQTSQPYRTTHNLPPIAALSSLNYHSSRSSREAMRIANNKTRIPTAIPTSTYSAKPPSEVSVASQHTSRVPLQYSVHNSHKEYATNVQQSRPAVSQAYQYTTAVTTQSNSHYTSTSGSLQTPISVPHQSSSSHSHFQSPPTYSHQDTTRTYQPQNSKVIQQAPAPVNQGIGATANNGIASVMKQKRESPLDLSVKTVRTSADSTLDDVETNATDVQRLSKYYQTGRPPMHSPMQAPTSYPTYDVYANSFHRNLAAKPAQVSNSSATGAPKVDFFPNFNISALSQTPPSNKVDNRRLPVQSTYDVNQRQAAYDRKNVYQQIVTPQTANSLPPRHPVNTIPAAAHVNSSNSSNSMLQTPAKKPMHGLPRIDFLPSTHKNSTIYAAPANDTQRKRTPEQIPAMVPSKIPKVDVWRQTIDQQIEQRLSSYAKSRLQQEQMQKQQQNIPNKQLVNGNYASVNQDRTKDLYASTYHRPPYNTLQNPQTYTSTNHYNNVQANHNQTYVPTASAHQYPGYANHGSQPQQTLYPQHSLSRTNSNPSLPVGANRNNVGGAADRRVLSLLRNSLEIKGAKEAQKKLEQEQYKPPPEPPPHHPRSDIQQPSTDVMAPLQPKPGLVGRHNMSPFAATSLFDRNSNTPPTYKLHIPKAIDSIKFDGDMSKDNRISDKMNKHTDSNHPTITNTNPADLDGLAAFLAARIRTKAELKQVGPTHNVYNNNSTNNSSNLIRSSSETQLSKPQAKISTEYSPLQNCSSGGSPPKLTKERLAYPPRRRLFSRNEEDPNSAPASNAPPRDKSGLRSSSETSVFDFPDSDSETEMPVLERQSLVDMRRDRKTIVKTETEPLLLPPLSPVDVTFDDACDKFMEQLKSGVGKKRGRRKKVVEPDVLAKLETVVTLEKPLEQEIKKESNDISSIKEECTTGLEEKAKDVGETSDAIIRVTPKIESDSDSDVPLIKCKKGNANISDNEESVEGTKSEKPEAVAKSEVSSDVSSDSDSETIKNISDKLRVKDEKTGSNKEELVSSKPVKGFGDGSDFHPGWEEEVYKYKRSLRMPAALIHVTRPPQWHRLSTSLPDLDPCPNSPSPSENTKIKTEPLDSDVDSNSNFSFSFAKNNYDSEEGSSSVKSVNLSSNTKPKINNSILDRLLERCGARKRKRLKKKNEDVGPKIIPKAENQIALLPTPSLQIPTDNSKKEQIIKEESVFLGFRKKTIDNFKDTFISSSNSLLGINQQFKTVVLKSRTRLETRALKQKATIKEVFGEDRPASAPPVTCVDNTEVQDNDEIESKPQLNISFSTDGTTAVDKLKVNSVLENTKEVLKNKLLSRGRKGNSSLLKSISAKKIISEYRDDDIVIKRDPDSKSETPSIDGDDYNTPARKRMKNMRRKFSSGFDYIRKKKKQVKKEGMETEVTTKLKRRGPVPKTSPESVQDIQKEIKMWVMNKGIGETHLHRAARLGYTDITAYCLEKMDGSPSPKDNAGYTPLHEACARGHLSIAKLLLLYGANVSESAQGGIRPLHEAAENGFVEIVRLLLSYGADPMLATYSGLTPLSLATEEATINVLQNHIADIQGQSSAIWNFLGPAQCFDSEESGYNPLEDVPSPDPPSEEEDVEFEMSDSPLPNLYTIRGEPQTDRWILLQDLSNILKIKSRDALLRQISAVTPSTSSNNNYKSVLRELKMADFLEQARCCQYMCAGEKINTRASKIALVKYSDKVRQLLGVEKVIVTAR</sequence>
<feature type="compositionally biased region" description="Polar residues" evidence="3">
    <location>
        <begin position="406"/>
        <end position="420"/>
    </location>
</feature>
<dbReference type="CDD" id="cd14259">
    <property type="entry name" value="PUFD_like"/>
    <property type="match status" value="1"/>
</dbReference>
<dbReference type="Gene3D" id="3.10.260.40">
    <property type="entry name" value="BCL-6 corepressor, PCGF1 binding domain"/>
    <property type="match status" value="1"/>
</dbReference>
<dbReference type="PROSITE" id="PS50297">
    <property type="entry name" value="ANK_REP_REGION"/>
    <property type="match status" value="2"/>
</dbReference>
<feature type="repeat" description="ANK" evidence="2">
    <location>
        <begin position="1800"/>
        <end position="1832"/>
    </location>
</feature>
<comment type="similarity">
    <text evidence="1">Belongs to the BCOR family.</text>
</comment>
<dbReference type="GO" id="GO:0005634">
    <property type="term" value="C:nucleus"/>
    <property type="evidence" value="ECO:0007669"/>
    <property type="project" value="TreeGrafter"/>
</dbReference>
<evidence type="ECO:0000256" key="3">
    <source>
        <dbReference type="SAM" id="MobiDB-lite"/>
    </source>
</evidence>
<proteinExistence type="inferred from homology"/>
<dbReference type="Proteomes" id="UP000801492">
    <property type="component" value="Unassembled WGS sequence"/>
</dbReference>
<feature type="compositionally biased region" description="Polar residues" evidence="3">
    <location>
        <begin position="1024"/>
        <end position="1048"/>
    </location>
</feature>
<feature type="compositionally biased region" description="Basic and acidic residues" evidence="3">
    <location>
        <begin position="1263"/>
        <end position="1274"/>
    </location>
</feature>
<feature type="region of interest" description="Disordered" evidence="3">
    <location>
        <begin position="406"/>
        <end position="448"/>
    </location>
</feature>
<feature type="compositionally biased region" description="Acidic residues" evidence="3">
    <location>
        <begin position="1893"/>
        <end position="1902"/>
    </location>
</feature>
<evidence type="ECO:0000256" key="1">
    <source>
        <dbReference type="ARBA" id="ARBA00034703"/>
    </source>
</evidence>
<feature type="compositionally biased region" description="Polar residues" evidence="3">
    <location>
        <begin position="112"/>
        <end position="131"/>
    </location>
</feature>
<feature type="region of interest" description="Disordered" evidence="3">
    <location>
        <begin position="229"/>
        <end position="309"/>
    </location>
</feature>
<feature type="compositionally biased region" description="Low complexity" evidence="3">
    <location>
        <begin position="1008"/>
        <end position="1023"/>
    </location>
</feature>
<feature type="compositionally biased region" description="Low complexity" evidence="3">
    <location>
        <begin position="1276"/>
        <end position="1285"/>
    </location>
</feature>
<keyword evidence="2" id="KW-0040">ANK repeat</keyword>
<dbReference type="OrthoDB" id="3666223at2759"/>
<keyword evidence="5" id="KW-1185">Reference proteome</keyword>
<feature type="region of interest" description="Disordered" evidence="3">
    <location>
        <begin position="868"/>
        <end position="914"/>
    </location>
</feature>
<feature type="region of interest" description="Disordered" evidence="3">
    <location>
        <begin position="803"/>
        <end position="844"/>
    </location>
</feature>
<feature type="region of interest" description="Disordered" evidence="3">
    <location>
        <begin position="1002"/>
        <end position="1115"/>
    </location>
</feature>
<protein>
    <recommendedName>
        <fullName evidence="6">BCL-6 corepressor</fullName>
    </recommendedName>
</protein>
<dbReference type="SMART" id="SM00248">
    <property type="entry name" value="ANK"/>
    <property type="match status" value="3"/>
</dbReference>
<feature type="region of interest" description="Disordered" evidence="3">
    <location>
        <begin position="30"/>
        <end position="216"/>
    </location>
</feature>
<dbReference type="Gene3D" id="1.25.40.20">
    <property type="entry name" value="Ankyrin repeat-containing domain"/>
    <property type="match status" value="1"/>
</dbReference>
<dbReference type="GO" id="GO:0000122">
    <property type="term" value="P:negative regulation of transcription by RNA polymerase II"/>
    <property type="evidence" value="ECO:0007669"/>
    <property type="project" value="TreeGrafter"/>
</dbReference>
<evidence type="ECO:0000256" key="2">
    <source>
        <dbReference type="PROSITE-ProRule" id="PRU00023"/>
    </source>
</evidence>
<feature type="region of interest" description="Disordered" evidence="3">
    <location>
        <begin position="1360"/>
        <end position="1393"/>
    </location>
</feature>
<dbReference type="InterPro" id="IPR038227">
    <property type="entry name" value="PUFD_som_sf"/>
</dbReference>
<dbReference type="PRINTS" id="PR01415">
    <property type="entry name" value="ANKYRIN"/>
</dbReference>
<dbReference type="InterPro" id="IPR002110">
    <property type="entry name" value="Ankyrin_rpt"/>
</dbReference>
<dbReference type="PROSITE" id="PS50088">
    <property type="entry name" value="ANK_REPEAT"/>
    <property type="match status" value="2"/>
</dbReference>